<comment type="caution">
    <text evidence="16">The sequence shown here is derived from an EMBL/GenBank/DDBJ whole genome shotgun (WGS) entry which is preliminary data.</text>
</comment>
<dbReference type="InterPro" id="IPR025223">
    <property type="entry name" value="S1-like_RNA-bd_dom"/>
</dbReference>
<keyword evidence="7" id="KW-0347">Helicase</keyword>
<feature type="domain" description="DNA2/NAM7 helicase helicase" evidence="11">
    <location>
        <begin position="782"/>
        <end position="854"/>
    </location>
</feature>
<dbReference type="InterPro" id="IPR041679">
    <property type="entry name" value="DNA2/NAM7-like_C"/>
</dbReference>
<evidence type="ECO:0000256" key="7">
    <source>
        <dbReference type="ARBA" id="ARBA00022806"/>
    </source>
</evidence>
<evidence type="ECO:0000256" key="5">
    <source>
        <dbReference type="ARBA" id="ARBA00022741"/>
    </source>
</evidence>
<keyword evidence="8" id="KW-0067">ATP-binding</keyword>
<protein>
    <recommendedName>
        <fullName evidence="3">RNA helicase</fullName>
        <ecNumber evidence="3">3.6.4.13</ecNumber>
    </recommendedName>
</protein>
<evidence type="ECO:0000256" key="3">
    <source>
        <dbReference type="ARBA" id="ARBA00012552"/>
    </source>
</evidence>
<accession>A0AAD7ZNC4</accession>
<dbReference type="EC" id="3.6.4.13" evidence="3"/>
<dbReference type="InterPro" id="IPR049079">
    <property type="entry name" value="Mov-10_helical"/>
</dbReference>
<feature type="domain" description="DNA2/NAM7 helicase helicase" evidence="11">
    <location>
        <begin position="911"/>
        <end position="985"/>
    </location>
</feature>
<keyword evidence="4" id="KW-0963">Cytoplasm</keyword>
<dbReference type="InterPro" id="IPR027417">
    <property type="entry name" value="P-loop_NTPase"/>
</dbReference>
<dbReference type="Pfam" id="PF13087">
    <property type="entry name" value="AAA_12"/>
    <property type="match status" value="1"/>
</dbReference>
<evidence type="ECO:0000256" key="4">
    <source>
        <dbReference type="ARBA" id="ARBA00022490"/>
    </source>
</evidence>
<reference evidence="16" key="1">
    <citation type="journal article" date="2023" name="IScience">
        <title>Live-bearing cockroach genome reveals convergent evolutionary mechanisms linked to viviparity in insects and beyond.</title>
        <authorList>
            <person name="Fouks B."/>
            <person name="Harrison M.C."/>
            <person name="Mikhailova A.A."/>
            <person name="Marchal E."/>
            <person name="English S."/>
            <person name="Carruthers M."/>
            <person name="Jennings E.C."/>
            <person name="Chiamaka E.L."/>
            <person name="Frigard R.A."/>
            <person name="Pippel M."/>
            <person name="Attardo G.M."/>
            <person name="Benoit J.B."/>
            <person name="Bornberg-Bauer E."/>
            <person name="Tobe S.S."/>
        </authorList>
    </citation>
    <scope>NUCLEOTIDE SEQUENCE</scope>
    <source>
        <strain evidence="16">Stay&amp;Tobe</strain>
    </source>
</reference>
<feature type="domain" description="Helicase MOV-10-like beta-barrel" evidence="14">
    <location>
        <begin position="544"/>
        <end position="630"/>
    </location>
</feature>
<dbReference type="GO" id="GO:0005737">
    <property type="term" value="C:cytoplasm"/>
    <property type="evidence" value="ECO:0007669"/>
    <property type="project" value="UniProtKB-SubCell"/>
</dbReference>
<dbReference type="Gene3D" id="3.40.50.300">
    <property type="entry name" value="P-loop containing nucleotide triphosphate hydrolases"/>
    <property type="match status" value="2"/>
</dbReference>
<evidence type="ECO:0000256" key="8">
    <source>
        <dbReference type="ARBA" id="ARBA00022840"/>
    </source>
</evidence>
<evidence type="ECO:0000256" key="10">
    <source>
        <dbReference type="ARBA" id="ARBA00047984"/>
    </source>
</evidence>
<comment type="similarity">
    <text evidence="2">Belongs to the DNA2/NAM7 helicase family. SDE3 subfamily.</text>
</comment>
<dbReference type="SUPFAM" id="SSF52540">
    <property type="entry name" value="P-loop containing nucleoside triphosphate hydrolases"/>
    <property type="match status" value="1"/>
</dbReference>
<dbReference type="InterPro" id="IPR041677">
    <property type="entry name" value="DNA2/NAM7_AAA_11"/>
</dbReference>
<dbReference type="InterPro" id="IPR047187">
    <property type="entry name" value="SF1_C_Upf1"/>
</dbReference>
<evidence type="ECO:0000256" key="6">
    <source>
        <dbReference type="ARBA" id="ARBA00022801"/>
    </source>
</evidence>
<evidence type="ECO:0000256" key="2">
    <source>
        <dbReference type="ARBA" id="ARBA00005601"/>
    </source>
</evidence>
<dbReference type="Pfam" id="PF13086">
    <property type="entry name" value="AAA_11"/>
    <property type="match status" value="2"/>
</dbReference>
<dbReference type="Pfam" id="PF21635">
    <property type="entry name" value="Mov-10_helical"/>
    <property type="match status" value="1"/>
</dbReference>
<evidence type="ECO:0000259" key="14">
    <source>
        <dbReference type="Pfam" id="PF21634"/>
    </source>
</evidence>
<evidence type="ECO:0000313" key="16">
    <source>
        <dbReference type="EMBL" id="KAJ9583516.1"/>
    </source>
</evidence>
<dbReference type="GO" id="GO:0005524">
    <property type="term" value="F:ATP binding"/>
    <property type="evidence" value="ECO:0007669"/>
    <property type="project" value="UniProtKB-KW"/>
</dbReference>
<comment type="catalytic activity">
    <reaction evidence="10">
        <text>ATP + H2O = ADP + phosphate + H(+)</text>
        <dbReference type="Rhea" id="RHEA:13065"/>
        <dbReference type="ChEBI" id="CHEBI:15377"/>
        <dbReference type="ChEBI" id="CHEBI:15378"/>
        <dbReference type="ChEBI" id="CHEBI:30616"/>
        <dbReference type="ChEBI" id="CHEBI:43474"/>
        <dbReference type="ChEBI" id="CHEBI:456216"/>
        <dbReference type="EC" id="3.6.4.13"/>
    </reaction>
</comment>
<keyword evidence="9" id="KW-0943">RNA-mediated gene silencing</keyword>
<evidence type="ECO:0000256" key="1">
    <source>
        <dbReference type="ARBA" id="ARBA00004496"/>
    </source>
</evidence>
<evidence type="ECO:0000259" key="15">
    <source>
        <dbReference type="Pfam" id="PF21635"/>
    </source>
</evidence>
<gene>
    <name evidence="16" type="ORF">L9F63_022134</name>
</gene>
<feature type="domain" description="S1-like RNA binding" evidence="13">
    <location>
        <begin position="223"/>
        <end position="281"/>
    </location>
</feature>
<dbReference type="GO" id="GO:0003724">
    <property type="term" value="F:RNA helicase activity"/>
    <property type="evidence" value="ECO:0007669"/>
    <property type="project" value="UniProtKB-EC"/>
</dbReference>
<dbReference type="Pfam" id="PF21634">
    <property type="entry name" value="MOV-10_beta-barrel"/>
    <property type="match status" value="1"/>
</dbReference>
<evidence type="ECO:0000259" key="11">
    <source>
        <dbReference type="Pfam" id="PF13086"/>
    </source>
</evidence>
<dbReference type="PANTHER" id="PTHR45418:SF1">
    <property type="entry name" value="CANCER_TESTIS ANTIGEN 55"/>
    <property type="match status" value="1"/>
</dbReference>
<dbReference type="CDD" id="cd18808">
    <property type="entry name" value="SF1_C_Upf1"/>
    <property type="match status" value="1"/>
</dbReference>
<comment type="subcellular location">
    <subcellularLocation>
        <location evidence="1">Cytoplasm</location>
    </subcellularLocation>
</comment>
<feature type="domain" description="Helicase MOV-10 helical" evidence="15">
    <location>
        <begin position="476"/>
        <end position="536"/>
    </location>
</feature>
<feature type="domain" description="DNA2/NAM7 helicase-like C-terminal" evidence="12">
    <location>
        <begin position="1023"/>
        <end position="1217"/>
    </location>
</feature>
<dbReference type="InterPro" id="IPR049080">
    <property type="entry name" value="MOV-10-like_beta-barrel"/>
</dbReference>
<dbReference type="GO" id="GO:0031047">
    <property type="term" value="P:regulatory ncRNA-mediated gene silencing"/>
    <property type="evidence" value="ECO:0007669"/>
    <property type="project" value="UniProtKB-KW"/>
</dbReference>
<proteinExistence type="inferred from homology"/>
<dbReference type="CDD" id="cd18078">
    <property type="entry name" value="DEXXQc_Mov10L1"/>
    <property type="match status" value="1"/>
</dbReference>
<keyword evidence="6" id="KW-0378">Hydrolase</keyword>
<evidence type="ECO:0000259" key="13">
    <source>
        <dbReference type="Pfam" id="PF14444"/>
    </source>
</evidence>
<evidence type="ECO:0000313" key="17">
    <source>
        <dbReference type="Proteomes" id="UP001233999"/>
    </source>
</evidence>
<reference evidence="16" key="2">
    <citation type="submission" date="2023-05" db="EMBL/GenBank/DDBJ databases">
        <authorList>
            <person name="Fouks B."/>
        </authorList>
    </citation>
    <scope>NUCLEOTIDE SEQUENCE</scope>
    <source>
        <strain evidence="16">Stay&amp;Tobe</strain>
        <tissue evidence="16">Testes</tissue>
    </source>
</reference>
<dbReference type="PANTHER" id="PTHR45418">
    <property type="entry name" value="CANCER/TESTIS ANTIGEN 55"/>
    <property type="match status" value="1"/>
</dbReference>
<dbReference type="Pfam" id="PF14444">
    <property type="entry name" value="S1-like"/>
    <property type="match status" value="1"/>
</dbReference>
<dbReference type="GO" id="GO:0016787">
    <property type="term" value="F:hydrolase activity"/>
    <property type="evidence" value="ECO:0007669"/>
    <property type="project" value="UniProtKB-KW"/>
</dbReference>
<keyword evidence="17" id="KW-1185">Reference proteome</keyword>
<evidence type="ECO:0000259" key="12">
    <source>
        <dbReference type="Pfam" id="PF13087"/>
    </source>
</evidence>
<organism evidence="16 17">
    <name type="scientific">Diploptera punctata</name>
    <name type="common">Pacific beetle cockroach</name>
    <dbReference type="NCBI Taxonomy" id="6984"/>
    <lineage>
        <taxon>Eukaryota</taxon>
        <taxon>Metazoa</taxon>
        <taxon>Ecdysozoa</taxon>
        <taxon>Arthropoda</taxon>
        <taxon>Hexapoda</taxon>
        <taxon>Insecta</taxon>
        <taxon>Pterygota</taxon>
        <taxon>Neoptera</taxon>
        <taxon>Polyneoptera</taxon>
        <taxon>Dictyoptera</taxon>
        <taxon>Blattodea</taxon>
        <taxon>Blaberoidea</taxon>
        <taxon>Blaberidae</taxon>
        <taxon>Diplopterinae</taxon>
        <taxon>Diploptera</taxon>
    </lineage>
</organism>
<dbReference type="Proteomes" id="UP001233999">
    <property type="component" value="Unassembled WGS sequence"/>
</dbReference>
<name>A0AAD7ZNC4_DIPPU</name>
<dbReference type="EMBL" id="JASPKZ010007573">
    <property type="protein sequence ID" value="KAJ9583516.1"/>
    <property type="molecule type" value="Genomic_DNA"/>
</dbReference>
<keyword evidence="5" id="KW-0547">Nucleotide-binding</keyword>
<dbReference type="AlphaFoldDB" id="A0AAD7ZNC4"/>
<evidence type="ECO:0000256" key="9">
    <source>
        <dbReference type="ARBA" id="ARBA00023158"/>
    </source>
</evidence>
<sequence>MFTLIKKVGDYLLGPTKEDQDSDVIDIDSIISVIEKETVANVKINPVAPEGTDHNVCQQRIGTVTALHENSGLIDGQFFFDLRDVHIDKLKVGDRVEYLAFRHQENEEWRVRKIYSIIEDTWDTHNASNIGDEFFSKQSEISQIKSKSCMGRSIVGKVSERNGREIIINPEKIRCNLDDVSAEFTPLKGDWVVLEALVEINEEVCDLGGEVLEVQKISSLRSRIVTGNVTQWNPEGTGMGVIDKNVFFFKDSCEPGYLPCLGDKVVAEAIESEQANCNWRALTVVPLLFSEKNGKYSLQANGIVNATKNAFRDADVLLQDKNDITITENLEFGSIKLGERKEIIAVVKNSGTYKQILLRGKFHSCKNQSQFFLQSPKLEEHVVIYPGQTVDFHFSCKGRFIGHSSELFVFTFKGFKIGRNLQVEVKETVQDSSLFLGRNENVKNHFQKRIYDPRNRGIRIAGQRPIKPPAFVPVKLGVFPVPDRFWDVVLGSNNEKRFFEDIEMDLQTVAPCLMSDLNISNYTDRFHTLLYLEEIQNAINMQNYDVKRACFRLAGPSGEFLALAIPGLAERRPSLLLGDKVIATNPFEEQDERRVEYEGFIHKVFSSEIWVKFNSNFHSSYNGGEYNVTFTFSRTSYRRCHAALNLALTHLGPQMLFPTKINLQPPQLHIKEQEHNYSDNQYNNLSISETGKGTFKNFSNISPPLTELSVVERLFGMKNSPGMDSSEEQTNKENFEIPVADGKNSECVGRNLEIFKTDKNTLKNEPFPDFQKRNLRWFNSFLNRYQKDTVLNILNGEARPLPYVIFGPPGTGKTVTLVEAILQILTLLPDSRMLVATPSNSSANLIAERLLDSGMLVPGDLVRLVGYHCIEEGTIPERLVPYSTTGDIRLLRGEDNMPRPLGEPLKLSSNAKTLGRHRITIGTCVALGQLYIMGFKRGHFTHVLVDEAGQATEPEIMIPLSFIHTSCGQVVLAGDPMQLGPVIISPSALKMGLAESFLVRLLHRAPYQRDLQGFPDTDGYNPRLVTKLAMNYRSVPEILNVPNALFYNSYLQPQVSQTVGPEADILSLLAEELPKRSKEKGGPPAVVFHGIRGNNYQEEGSPSWFNPQEAVQVMYYVNVLYSVGLLPEDIGIITPYQKQVQKLRSMLEEFEVPIPKIGSVEEFQGQERKVIILSAVRSTPSLVKTDIYHSLGFIASPKRLNVALTRARALLIILGNPHLLARDPYWRSMLNFCVEQGSYTGCDLPTNYTSYTEIDEDED</sequence>